<name>A0AAV5SFP2_9BILA</name>
<proteinExistence type="predicted"/>
<feature type="compositionally biased region" description="Basic and acidic residues" evidence="1">
    <location>
        <begin position="244"/>
        <end position="253"/>
    </location>
</feature>
<feature type="domain" description="Abnormal cell migration protein 18-like fibronectin type I" evidence="2">
    <location>
        <begin position="110"/>
        <end position="156"/>
    </location>
</feature>
<feature type="non-terminal residue" evidence="3">
    <location>
        <position position="286"/>
    </location>
</feature>
<evidence type="ECO:0000313" key="3">
    <source>
        <dbReference type="EMBL" id="GMS81008.1"/>
    </source>
</evidence>
<dbReference type="InterPro" id="IPR055119">
    <property type="entry name" value="Mig18_Fn1"/>
</dbReference>
<reference evidence="3" key="1">
    <citation type="submission" date="2023-10" db="EMBL/GenBank/DDBJ databases">
        <title>Genome assembly of Pristionchus species.</title>
        <authorList>
            <person name="Yoshida K."/>
            <person name="Sommer R.J."/>
        </authorList>
    </citation>
    <scope>NUCLEOTIDE SEQUENCE</scope>
    <source>
        <strain evidence="3">RS0144</strain>
    </source>
</reference>
<gene>
    <name evidence="3" type="ORF">PENTCL1PPCAC_3183</name>
</gene>
<organism evidence="3 4">
    <name type="scientific">Pristionchus entomophagus</name>
    <dbReference type="NCBI Taxonomy" id="358040"/>
    <lineage>
        <taxon>Eukaryota</taxon>
        <taxon>Metazoa</taxon>
        <taxon>Ecdysozoa</taxon>
        <taxon>Nematoda</taxon>
        <taxon>Chromadorea</taxon>
        <taxon>Rhabditida</taxon>
        <taxon>Rhabditina</taxon>
        <taxon>Diplogasteromorpha</taxon>
        <taxon>Diplogasteroidea</taxon>
        <taxon>Neodiplogasteridae</taxon>
        <taxon>Pristionchus</taxon>
    </lineage>
</organism>
<comment type="caution">
    <text evidence="3">The sequence shown here is derived from an EMBL/GenBank/DDBJ whole genome shotgun (WGS) entry which is preliminary data.</text>
</comment>
<evidence type="ECO:0000313" key="4">
    <source>
        <dbReference type="Proteomes" id="UP001432027"/>
    </source>
</evidence>
<feature type="non-terminal residue" evidence="3">
    <location>
        <position position="1"/>
    </location>
</feature>
<evidence type="ECO:0000256" key="1">
    <source>
        <dbReference type="SAM" id="MobiDB-lite"/>
    </source>
</evidence>
<dbReference type="Proteomes" id="UP001432027">
    <property type="component" value="Unassembled WGS sequence"/>
</dbReference>
<dbReference type="Pfam" id="PF23003">
    <property type="entry name" value="Fn1_2"/>
    <property type="match status" value="1"/>
</dbReference>
<feature type="region of interest" description="Disordered" evidence="1">
    <location>
        <begin position="244"/>
        <end position="286"/>
    </location>
</feature>
<dbReference type="PANTHER" id="PTHR35572">
    <property type="entry name" value="PROTEIN CBG04538-RELATED"/>
    <property type="match status" value="1"/>
</dbReference>
<dbReference type="AlphaFoldDB" id="A0AAV5SFP2"/>
<sequence>CAKTAANSTRNGWVMIGSVFTHNRLRKVFQIARNVLRDCVRSGKKHIVHAKMCVIYDERIIEIGNNITQEFETYICERVGQFDAKLTVDRTRIHKDYFNLKEDTCKNGKKIGEEWTEDEHIRRACHNHKGHAVIVDRGCVIPDGRMIAVGSRATWKEPAKDGRKEFVRSLFCEKGETGWGAEFTIEHVVDGKRPARLCENGKHEEHQWTDRNVLRTCKEVNDQMSVVAIRCVYSNETLEIATEKTTEDVKETPITRIPAARTSKGESENTGKPSQCEGGRRENEEW</sequence>
<dbReference type="PANTHER" id="PTHR35572:SF6">
    <property type="entry name" value="IG-LIKE DOMAIN-CONTAINING PROTEIN"/>
    <property type="match status" value="1"/>
</dbReference>
<accession>A0AAV5SFP2</accession>
<keyword evidence="4" id="KW-1185">Reference proteome</keyword>
<evidence type="ECO:0000259" key="2">
    <source>
        <dbReference type="Pfam" id="PF23003"/>
    </source>
</evidence>
<dbReference type="EMBL" id="BTSX01000001">
    <property type="protein sequence ID" value="GMS81008.1"/>
    <property type="molecule type" value="Genomic_DNA"/>
</dbReference>
<protein>
    <recommendedName>
        <fullName evidence="2">Abnormal cell migration protein 18-like fibronectin type I domain-containing protein</fullName>
    </recommendedName>
</protein>
<dbReference type="InterPro" id="IPR040282">
    <property type="entry name" value="Mig-18-like"/>
</dbReference>